<dbReference type="AlphaFoldDB" id="A0A084VYI3"/>
<feature type="compositionally biased region" description="Basic and acidic residues" evidence="1">
    <location>
        <begin position="91"/>
        <end position="101"/>
    </location>
</feature>
<dbReference type="EMBL" id="KE525231">
    <property type="protein sequence ID" value="KFB43027.1"/>
    <property type="molecule type" value="Genomic_DNA"/>
</dbReference>
<dbReference type="EMBL" id="ATLV01018368">
    <property type="status" value="NOT_ANNOTATED_CDS"/>
    <property type="molecule type" value="Genomic_DNA"/>
</dbReference>
<feature type="region of interest" description="Disordered" evidence="1">
    <location>
        <begin position="88"/>
        <end position="123"/>
    </location>
</feature>
<protein>
    <submittedName>
        <fullName evidence="2 3">Type IV secretory pathway, VirB6 component</fullName>
    </submittedName>
</protein>
<keyword evidence="4" id="KW-1185">Reference proteome</keyword>
<sequence length="123" mass="13437">MNSPTQKQTRFHALAGSGAVPIFPGWVGAFWGRLGRSSLGDANRWQTGHGNELLTPITSDTRLSVPAFAEVLLMSERAIKRRNRWEAGGVRTEDDGPCREFRHPRHPVPPPVGGGLGGLVWSE</sequence>
<organism evidence="2">
    <name type="scientific">Anopheles sinensis</name>
    <name type="common">Mosquito</name>
    <dbReference type="NCBI Taxonomy" id="74873"/>
    <lineage>
        <taxon>Eukaryota</taxon>
        <taxon>Metazoa</taxon>
        <taxon>Ecdysozoa</taxon>
        <taxon>Arthropoda</taxon>
        <taxon>Hexapoda</taxon>
        <taxon>Insecta</taxon>
        <taxon>Pterygota</taxon>
        <taxon>Neoptera</taxon>
        <taxon>Endopterygota</taxon>
        <taxon>Diptera</taxon>
        <taxon>Nematocera</taxon>
        <taxon>Culicoidea</taxon>
        <taxon>Culicidae</taxon>
        <taxon>Anophelinae</taxon>
        <taxon>Anopheles</taxon>
    </lineage>
</organism>
<dbReference type="VEuPathDB" id="VectorBase:ASIC010700"/>
<evidence type="ECO:0000313" key="3">
    <source>
        <dbReference type="EnsemblMetazoa" id="ASIC010700-PA"/>
    </source>
</evidence>
<evidence type="ECO:0000313" key="2">
    <source>
        <dbReference type="EMBL" id="KFB43027.1"/>
    </source>
</evidence>
<dbReference type="EnsemblMetazoa" id="ASIC010700-RA">
    <property type="protein sequence ID" value="ASIC010700-PA"/>
    <property type="gene ID" value="ASIC010700"/>
</dbReference>
<reference evidence="2 4" key="1">
    <citation type="journal article" date="2014" name="BMC Genomics">
        <title>Genome sequence of Anopheles sinensis provides insight into genetics basis of mosquito competence for malaria parasites.</title>
        <authorList>
            <person name="Zhou D."/>
            <person name="Zhang D."/>
            <person name="Ding G."/>
            <person name="Shi L."/>
            <person name="Hou Q."/>
            <person name="Ye Y."/>
            <person name="Xu Y."/>
            <person name="Zhou H."/>
            <person name="Xiong C."/>
            <person name="Li S."/>
            <person name="Yu J."/>
            <person name="Hong S."/>
            <person name="Yu X."/>
            <person name="Zou P."/>
            <person name="Chen C."/>
            <person name="Chang X."/>
            <person name="Wang W."/>
            <person name="Lv Y."/>
            <person name="Sun Y."/>
            <person name="Ma L."/>
            <person name="Shen B."/>
            <person name="Zhu C."/>
        </authorList>
    </citation>
    <scope>NUCLEOTIDE SEQUENCE [LARGE SCALE GENOMIC DNA]</scope>
</reference>
<name>A0A084VYI3_ANOSI</name>
<accession>A0A084VYI3</accession>
<evidence type="ECO:0000256" key="1">
    <source>
        <dbReference type="SAM" id="MobiDB-lite"/>
    </source>
</evidence>
<reference evidence="3" key="2">
    <citation type="submission" date="2020-05" db="UniProtKB">
        <authorList>
            <consortium name="EnsemblMetazoa"/>
        </authorList>
    </citation>
    <scope>IDENTIFICATION</scope>
</reference>
<proteinExistence type="predicted"/>
<gene>
    <name evidence="2" type="ORF">ZHAS_00010700</name>
</gene>
<feature type="compositionally biased region" description="Gly residues" evidence="1">
    <location>
        <begin position="113"/>
        <end position="123"/>
    </location>
</feature>
<evidence type="ECO:0000313" key="4">
    <source>
        <dbReference type="Proteomes" id="UP000030765"/>
    </source>
</evidence>
<dbReference type="Proteomes" id="UP000030765">
    <property type="component" value="Unassembled WGS sequence"/>
</dbReference>